<evidence type="ECO:0000313" key="3">
    <source>
        <dbReference type="Proteomes" id="UP000325577"/>
    </source>
</evidence>
<feature type="chain" id="PRO_5023849751" description="Secreted protein" evidence="1">
    <location>
        <begin position="19"/>
        <end position="188"/>
    </location>
</feature>
<feature type="signal peptide" evidence="1">
    <location>
        <begin position="1"/>
        <end position="18"/>
    </location>
</feature>
<dbReference type="AlphaFoldDB" id="A0A5J4ZFI8"/>
<protein>
    <recommendedName>
        <fullName evidence="4">Secreted protein</fullName>
    </recommendedName>
</protein>
<reference evidence="2 3" key="1">
    <citation type="submission" date="2019-09" db="EMBL/GenBank/DDBJ databases">
        <title>A chromosome-level genome assembly of the Chinese tupelo Nyssa sinensis.</title>
        <authorList>
            <person name="Yang X."/>
            <person name="Kang M."/>
            <person name="Yang Y."/>
            <person name="Xiong H."/>
            <person name="Wang M."/>
            <person name="Zhang Z."/>
            <person name="Wang Z."/>
            <person name="Wu H."/>
            <person name="Ma T."/>
            <person name="Liu J."/>
            <person name="Xi Z."/>
        </authorList>
    </citation>
    <scope>NUCLEOTIDE SEQUENCE [LARGE SCALE GENOMIC DNA]</scope>
    <source>
        <strain evidence="2">J267</strain>
        <tissue evidence="2">Leaf</tissue>
    </source>
</reference>
<evidence type="ECO:0000256" key="1">
    <source>
        <dbReference type="SAM" id="SignalP"/>
    </source>
</evidence>
<sequence length="188" mass="19762">MCMFVCVLWWLNRSGVQGNGCTIAELGGRSGSSSAAVIAVCAALARNLRLRKRSSYGDNLRPSNCRGRQPKYSYSERWILVVVDIAEIGIDGGGNGGDTAYSAVAVSSGATSPSLPPDTARLFLVILAWTKLTICRWIDALITLGDGRVLVAPPVAVSELWLTTETQGQAAAIVGGDILLNSEPGPPS</sequence>
<keyword evidence="3" id="KW-1185">Reference proteome</keyword>
<name>A0A5J4ZFI8_9ASTE</name>
<proteinExistence type="predicted"/>
<dbReference type="EMBL" id="CM018051">
    <property type="protein sequence ID" value="KAA8517423.1"/>
    <property type="molecule type" value="Genomic_DNA"/>
</dbReference>
<keyword evidence="1" id="KW-0732">Signal</keyword>
<dbReference type="Proteomes" id="UP000325577">
    <property type="component" value="Linkage Group LG8"/>
</dbReference>
<evidence type="ECO:0008006" key="4">
    <source>
        <dbReference type="Google" id="ProtNLM"/>
    </source>
</evidence>
<accession>A0A5J4ZFI8</accession>
<gene>
    <name evidence="2" type="ORF">F0562_017716</name>
</gene>
<evidence type="ECO:0000313" key="2">
    <source>
        <dbReference type="EMBL" id="KAA8517423.1"/>
    </source>
</evidence>
<organism evidence="2 3">
    <name type="scientific">Nyssa sinensis</name>
    <dbReference type="NCBI Taxonomy" id="561372"/>
    <lineage>
        <taxon>Eukaryota</taxon>
        <taxon>Viridiplantae</taxon>
        <taxon>Streptophyta</taxon>
        <taxon>Embryophyta</taxon>
        <taxon>Tracheophyta</taxon>
        <taxon>Spermatophyta</taxon>
        <taxon>Magnoliopsida</taxon>
        <taxon>eudicotyledons</taxon>
        <taxon>Gunneridae</taxon>
        <taxon>Pentapetalae</taxon>
        <taxon>asterids</taxon>
        <taxon>Cornales</taxon>
        <taxon>Nyssaceae</taxon>
        <taxon>Nyssa</taxon>
    </lineage>
</organism>